<evidence type="ECO:0000313" key="2">
    <source>
        <dbReference type="Proteomes" id="UP000251213"/>
    </source>
</evidence>
<sequence length="127" mass="13927">MTQKNIFAFFHTVDKAQAAAHELKERGFDIVQVDRFSPIPGGGREPDLDDETHGLFHRQANSLTTTTLGLPPINNDLRILATAHPDASGMADGSAFDHAEDICLTVITDESRFDEACELLEKHGGRL</sequence>
<dbReference type="AlphaFoldDB" id="A0A364K7L5"/>
<keyword evidence="2" id="KW-1185">Reference proteome</keyword>
<organism evidence="1 2">
    <name type="scientific">Thermoflavimicrobium daqui</name>
    <dbReference type="NCBI Taxonomy" id="2137476"/>
    <lineage>
        <taxon>Bacteria</taxon>
        <taxon>Bacillati</taxon>
        <taxon>Bacillota</taxon>
        <taxon>Bacilli</taxon>
        <taxon>Bacillales</taxon>
        <taxon>Thermoactinomycetaceae</taxon>
        <taxon>Thermoflavimicrobium</taxon>
    </lineage>
</organism>
<proteinExistence type="predicted"/>
<reference evidence="1 2" key="1">
    <citation type="submission" date="2018-06" db="EMBL/GenBank/DDBJ databases">
        <title>Thermoflavimicrobium daqus sp. nov., a thermophilic microbe isolated from Moutai-flavour Daqu.</title>
        <authorList>
            <person name="Wang X."/>
            <person name="Zhou H."/>
        </authorList>
    </citation>
    <scope>NUCLEOTIDE SEQUENCE [LARGE SCALE GENOMIC DNA]</scope>
    <source>
        <strain evidence="1 2">FBKL4.011</strain>
    </source>
</reference>
<gene>
    <name evidence="1" type="ORF">DL897_04545</name>
</gene>
<dbReference type="Proteomes" id="UP000251213">
    <property type="component" value="Unassembled WGS sequence"/>
</dbReference>
<accession>A0A364K7L5</accession>
<dbReference type="OrthoDB" id="2375806at2"/>
<name>A0A364K7L5_9BACL</name>
<reference evidence="1 2" key="2">
    <citation type="submission" date="2018-06" db="EMBL/GenBank/DDBJ databases">
        <authorList>
            <person name="Zhirakovskaya E."/>
        </authorList>
    </citation>
    <scope>NUCLEOTIDE SEQUENCE [LARGE SCALE GENOMIC DNA]</scope>
    <source>
        <strain evidence="1 2">FBKL4.011</strain>
    </source>
</reference>
<evidence type="ECO:0000313" key="1">
    <source>
        <dbReference type="EMBL" id="RAL26268.1"/>
    </source>
</evidence>
<comment type="caution">
    <text evidence="1">The sequence shown here is derived from an EMBL/GenBank/DDBJ whole genome shotgun (WGS) entry which is preliminary data.</text>
</comment>
<protein>
    <submittedName>
        <fullName evidence="1">Uncharacterized protein</fullName>
    </submittedName>
</protein>
<dbReference type="RefSeq" id="WP_113657953.1">
    <property type="nucleotide sequence ID" value="NZ_KZ845664.1"/>
</dbReference>
<dbReference type="EMBL" id="QJKK01000002">
    <property type="protein sequence ID" value="RAL26268.1"/>
    <property type="molecule type" value="Genomic_DNA"/>
</dbReference>